<dbReference type="Pfam" id="PF09068">
    <property type="entry name" value="EF-hand_2"/>
    <property type="match status" value="1"/>
</dbReference>
<reference evidence="7" key="1">
    <citation type="submission" date="2023-01" db="EMBL/GenBank/DDBJ databases">
        <title>Genome assembly of the deep-sea coral Lophelia pertusa.</title>
        <authorList>
            <person name="Herrera S."/>
            <person name="Cordes E."/>
        </authorList>
    </citation>
    <scope>NUCLEOTIDE SEQUENCE</scope>
    <source>
        <strain evidence="7">USNM1676648</strain>
        <tissue evidence="7">Polyp</tissue>
    </source>
</reference>
<feature type="region of interest" description="Disordered" evidence="5">
    <location>
        <begin position="372"/>
        <end position="396"/>
    </location>
</feature>
<dbReference type="OrthoDB" id="6019271at2759"/>
<evidence type="ECO:0000256" key="3">
    <source>
        <dbReference type="ARBA" id="ARBA00022833"/>
    </source>
</evidence>
<keyword evidence="2 4" id="KW-0863">Zinc-finger</keyword>
<dbReference type="GO" id="GO:0008270">
    <property type="term" value="F:zinc ion binding"/>
    <property type="evidence" value="ECO:0007669"/>
    <property type="project" value="UniProtKB-KW"/>
</dbReference>
<sequence>MMEATTSPILAGNILNESIPKDEADQLLQDLFHEMNEESFDEIRFAAYRTAGKLLFIQNKTNLHLVDVYNMIEAFRENGLNTLDHNTELHETRLEAIVSSIFYALNKRLPTTHYIDVERSISLVTNWLLYAYDSDAIGRIRVLSVKTALSTLCAGRLVDKLRYHFSQIEDDNGVLNFPKFEAYLRELLQLPAAVGEAPTFGFAEEMANKFFNPEGPLKRNETSLLNFLECVMGTDAPLCYIWLGTMQKMANAARCEHQIPCQICKTKPMVGFRYKCLHCYNYTLCQDCFWRGKSSQSHKQEHDVREYSTWNAGERGSSFRSKFLCGGGRKKRTSLPDFPKEPEPNKTLDVTNIVPPLPSDLSGPNQYVDYVTSSTSPESVESSIASSNPTKLTEDLDGRMDDEHKLISRYAARLAANSRQKPANKVSKSPSQSSIDANREQRELMQTLQNKNRLLLKEIRRLRDEHEETSRSAAQIAQNPQLLAELKLLRQRKDELELRMSALQESRRELMVQLEGLMNLLKAENL</sequence>
<dbReference type="PANTHER" id="PTHR12268:SF27">
    <property type="entry name" value="DYSTROBREVIN, ISOFORM F"/>
    <property type="match status" value="1"/>
</dbReference>
<feature type="domain" description="ZZ-type" evidence="6">
    <location>
        <begin position="256"/>
        <end position="312"/>
    </location>
</feature>
<dbReference type="PANTHER" id="PTHR12268">
    <property type="entry name" value="E3 UBIQUITIN-PROTEIN LIGASE KCMF1"/>
    <property type="match status" value="1"/>
</dbReference>
<protein>
    <recommendedName>
        <fullName evidence="6">ZZ-type domain-containing protein</fullName>
    </recommendedName>
</protein>
<feature type="region of interest" description="Disordered" evidence="5">
    <location>
        <begin position="329"/>
        <end position="351"/>
    </location>
</feature>
<evidence type="ECO:0000256" key="1">
    <source>
        <dbReference type="ARBA" id="ARBA00022723"/>
    </source>
</evidence>
<evidence type="ECO:0000256" key="2">
    <source>
        <dbReference type="ARBA" id="ARBA00022771"/>
    </source>
</evidence>
<evidence type="ECO:0000313" key="7">
    <source>
        <dbReference type="EMBL" id="KAJ7394775.1"/>
    </source>
</evidence>
<dbReference type="InterPro" id="IPR000433">
    <property type="entry name" value="Znf_ZZ"/>
</dbReference>
<keyword evidence="3" id="KW-0862">Zinc</keyword>
<dbReference type="Pfam" id="PF09069">
    <property type="entry name" value="EF-hand_3"/>
    <property type="match status" value="1"/>
</dbReference>
<dbReference type="PROSITE" id="PS50135">
    <property type="entry name" value="ZF_ZZ_2"/>
    <property type="match status" value="1"/>
</dbReference>
<dbReference type="Pfam" id="PF00569">
    <property type="entry name" value="ZZ"/>
    <property type="match status" value="1"/>
</dbReference>
<proteinExistence type="predicted"/>
<dbReference type="InterPro" id="IPR043145">
    <property type="entry name" value="Znf_ZZ_sf"/>
</dbReference>
<keyword evidence="1" id="KW-0479">Metal-binding</keyword>
<feature type="compositionally biased region" description="Low complexity" evidence="5">
    <location>
        <begin position="372"/>
        <end position="387"/>
    </location>
</feature>
<dbReference type="SMART" id="SM00291">
    <property type="entry name" value="ZnF_ZZ"/>
    <property type="match status" value="1"/>
</dbReference>
<evidence type="ECO:0000256" key="5">
    <source>
        <dbReference type="SAM" id="MobiDB-lite"/>
    </source>
</evidence>
<evidence type="ECO:0000256" key="4">
    <source>
        <dbReference type="PROSITE-ProRule" id="PRU00228"/>
    </source>
</evidence>
<feature type="compositionally biased region" description="Polar residues" evidence="5">
    <location>
        <begin position="417"/>
        <end position="436"/>
    </location>
</feature>
<gene>
    <name evidence="7" type="ORF">OS493_000609</name>
</gene>
<dbReference type="CDD" id="cd16244">
    <property type="entry name" value="EFh_DTN"/>
    <property type="match status" value="1"/>
</dbReference>
<dbReference type="Gene3D" id="1.10.238.10">
    <property type="entry name" value="EF-hand"/>
    <property type="match status" value="2"/>
</dbReference>
<dbReference type="EMBL" id="MU825396">
    <property type="protein sequence ID" value="KAJ7394775.1"/>
    <property type="molecule type" value="Genomic_DNA"/>
</dbReference>
<dbReference type="GO" id="GO:0099536">
    <property type="term" value="P:synaptic signaling"/>
    <property type="evidence" value="ECO:0007669"/>
    <property type="project" value="TreeGrafter"/>
</dbReference>
<accession>A0A9X0A871</accession>
<organism evidence="7 8">
    <name type="scientific">Desmophyllum pertusum</name>
    <dbReference type="NCBI Taxonomy" id="174260"/>
    <lineage>
        <taxon>Eukaryota</taxon>
        <taxon>Metazoa</taxon>
        <taxon>Cnidaria</taxon>
        <taxon>Anthozoa</taxon>
        <taxon>Hexacorallia</taxon>
        <taxon>Scleractinia</taxon>
        <taxon>Caryophylliina</taxon>
        <taxon>Caryophylliidae</taxon>
        <taxon>Desmophyllum</taxon>
    </lineage>
</organism>
<dbReference type="InterPro" id="IPR015153">
    <property type="entry name" value="EF-hand_dom_typ1"/>
</dbReference>
<comment type="caution">
    <text evidence="7">The sequence shown here is derived from an EMBL/GenBank/DDBJ whole genome shotgun (WGS) entry which is preliminary data.</text>
</comment>
<name>A0A9X0A871_9CNID</name>
<keyword evidence="8" id="KW-1185">Reference proteome</keyword>
<dbReference type="AlphaFoldDB" id="A0A9X0A871"/>
<dbReference type="InterPro" id="IPR015154">
    <property type="entry name" value="EF-hand_dom_typ2"/>
</dbReference>
<feature type="region of interest" description="Disordered" evidence="5">
    <location>
        <begin position="415"/>
        <end position="438"/>
    </location>
</feature>
<evidence type="ECO:0000259" key="6">
    <source>
        <dbReference type="PROSITE" id="PS50135"/>
    </source>
</evidence>
<dbReference type="InterPro" id="IPR011992">
    <property type="entry name" value="EF-hand-dom_pair"/>
</dbReference>
<dbReference type="GO" id="GO:0045202">
    <property type="term" value="C:synapse"/>
    <property type="evidence" value="ECO:0007669"/>
    <property type="project" value="TreeGrafter"/>
</dbReference>
<dbReference type="SUPFAM" id="SSF47473">
    <property type="entry name" value="EF-hand"/>
    <property type="match status" value="2"/>
</dbReference>
<dbReference type="GO" id="GO:0005886">
    <property type="term" value="C:plasma membrane"/>
    <property type="evidence" value="ECO:0007669"/>
    <property type="project" value="TreeGrafter"/>
</dbReference>
<dbReference type="SUPFAM" id="SSF57850">
    <property type="entry name" value="RING/U-box"/>
    <property type="match status" value="1"/>
</dbReference>
<dbReference type="Proteomes" id="UP001163046">
    <property type="component" value="Unassembled WGS sequence"/>
</dbReference>
<dbReference type="Gene3D" id="3.30.60.90">
    <property type="match status" value="1"/>
</dbReference>
<dbReference type="InterPro" id="IPR050774">
    <property type="entry name" value="KCMF1/Dystrophin"/>
</dbReference>
<evidence type="ECO:0000313" key="8">
    <source>
        <dbReference type="Proteomes" id="UP001163046"/>
    </source>
</evidence>
<dbReference type="PROSITE" id="PS01357">
    <property type="entry name" value="ZF_ZZ_1"/>
    <property type="match status" value="1"/>
</dbReference>
<dbReference type="CDD" id="cd02334">
    <property type="entry name" value="ZZ_dystrophin"/>
    <property type="match status" value="1"/>
</dbReference>